<accession>A0A261SNP6</accession>
<protein>
    <recommendedName>
        <fullName evidence="4">Cell envelope biogenesis protein TolA</fullName>
    </recommendedName>
</protein>
<dbReference type="AlphaFoldDB" id="A0A261SNP6"/>
<proteinExistence type="predicted"/>
<gene>
    <name evidence="2" type="ORF">CEG14_05575</name>
</gene>
<name>A0A261SNP6_9BORD</name>
<evidence type="ECO:0000313" key="3">
    <source>
        <dbReference type="Proteomes" id="UP000217005"/>
    </source>
</evidence>
<dbReference type="RefSeq" id="WP_094825382.1">
    <property type="nucleotide sequence ID" value="NZ_NEVL01000002.1"/>
</dbReference>
<feature type="compositionally biased region" description="Basic and acidic residues" evidence="1">
    <location>
        <begin position="267"/>
        <end position="293"/>
    </location>
</feature>
<comment type="caution">
    <text evidence="2">The sequence shown here is derived from an EMBL/GenBank/DDBJ whole genome shotgun (WGS) entry which is preliminary data.</text>
</comment>
<dbReference type="Proteomes" id="UP000217005">
    <property type="component" value="Unassembled WGS sequence"/>
</dbReference>
<evidence type="ECO:0000313" key="2">
    <source>
        <dbReference type="EMBL" id="OZI39006.1"/>
    </source>
</evidence>
<feature type="compositionally biased region" description="Basic and acidic residues" evidence="1">
    <location>
        <begin position="314"/>
        <end position="325"/>
    </location>
</feature>
<feature type="compositionally biased region" description="Basic and acidic residues" evidence="1">
    <location>
        <begin position="201"/>
        <end position="226"/>
    </location>
</feature>
<reference evidence="2 3" key="1">
    <citation type="submission" date="2017-05" db="EMBL/GenBank/DDBJ databases">
        <title>Complete and WGS of Bordetella genogroups.</title>
        <authorList>
            <person name="Spilker T."/>
            <person name="LiPuma J."/>
        </authorList>
    </citation>
    <scope>NUCLEOTIDE SEQUENCE [LARGE SCALE GENOMIC DNA]</scope>
    <source>
        <strain evidence="2 3">AU17610</strain>
    </source>
</reference>
<sequence length="366" mass="40791">MAEATELITLPTAENALATFSAEKGLDPIIEQIRVQLSGVAYDMSTVKGRKECASDAFKVAQAKQAIEKRGKELSAQYKKIPAMIDAERKRAFDVLDSFQKQIRQPLTDWETAEEARQQRHKANIEWFRLRADECRDLDAAELRSSIAELQARVVDESYEEFEAEGHRVKERAATCLTDALTAREKRDAEQAELARLRAAEAERERKDKEDRIAREAAQKAQREADAAAQAERNAAARREAEAAEAVKTAKLEAQLAEERRIAAEKQAELDRRNAEAREREAAAEAERREKAAAEQAAAAERQRIADEQAAAEAEAKRREADVEHQRSVNRAALAELVKGGVPEAAAKQAITLIANGLIPKIRITY</sequence>
<evidence type="ECO:0000256" key="1">
    <source>
        <dbReference type="SAM" id="MobiDB-lite"/>
    </source>
</evidence>
<feature type="region of interest" description="Disordered" evidence="1">
    <location>
        <begin position="201"/>
        <end position="242"/>
    </location>
</feature>
<feature type="region of interest" description="Disordered" evidence="1">
    <location>
        <begin position="267"/>
        <end position="325"/>
    </location>
</feature>
<evidence type="ECO:0008006" key="4">
    <source>
        <dbReference type="Google" id="ProtNLM"/>
    </source>
</evidence>
<dbReference type="OrthoDB" id="7032309at2"/>
<organism evidence="2 3">
    <name type="scientific">Bordetella genomosp. 1</name>
    <dbReference type="NCBI Taxonomy" id="1395607"/>
    <lineage>
        <taxon>Bacteria</taxon>
        <taxon>Pseudomonadati</taxon>
        <taxon>Pseudomonadota</taxon>
        <taxon>Betaproteobacteria</taxon>
        <taxon>Burkholderiales</taxon>
        <taxon>Alcaligenaceae</taxon>
        <taxon>Bordetella</taxon>
    </lineage>
</organism>
<dbReference type="EMBL" id="NEVL01000002">
    <property type="protein sequence ID" value="OZI39006.1"/>
    <property type="molecule type" value="Genomic_DNA"/>
</dbReference>